<dbReference type="EMBL" id="CP092624">
    <property type="protein sequence ID" value="UMM38193.1"/>
    <property type="molecule type" value="Genomic_DNA"/>
</dbReference>
<dbReference type="SUPFAM" id="SSF46689">
    <property type="entry name" value="Homeodomain-like"/>
    <property type="match status" value="1"/>
</dbReference>
<dbReference type="InterPro" id="IPR050848">
    <property type="entry name" value="Homeobox_TF"/>
</dbReference>
<dbReference type="InterPro" id="IPR017970">
    <property type="entry name" value="Homeobox_CS"/>
</dbReference>
<dbReference type="InterPro" id="IPR001356">
    <property type="entry name" value="HD"/>
</dbReference>
<evidence type="ECO:0000256" key="4">
    <source>
        <dbReference type="ARBA" id="ARBA00023242"/>
    </source>
</evidence>
<dbReference type="PANTHER" id="PTHR24333:SF5">
    <property type="entry name" value="VENT HOMEOBOX"/>
    <property type="match status" value="1"/>
</dbReference>
<keyword evidence="2 5" id="KW-0238">DNA-binding</keyword>
<keyword evidence="4 5" id="KW-0539">Nucleus</keyword>
<evidence type="ECO:0000256" key="2">
    <source>
        <dbReference type="ARBA" id="ARBA00023125"/>
    </source>
</evidence>
<proteinExistence type="predicted"/>
<comment type="subcellular location">
    <subcellularLocation>
        <location evidence="1 5 6">Nucleus</location>
    </subcellularLocation>
</comment>
<name>A0AAE9F457_CAEBR</name>
<dbReference type="InterPro" id="IPR000047">
    <property type="entry name" value="HTH_motif"/>
</dbReference>
<evidence type="ECO:0000256" key="7">
    <source>
        <dbReference type="SAM" id="MobiDB-lite"/>
    </source>
</evidence>
<dbReference type="Pfam" id="PF00046">
    <property type="entry name" value="Homeodomain"/>
    <property type="match status" value="1"/>
</dbReference>
<evidence type="ECO:0000256" key="5">
    <source>
        <dbReference type="PROSITE-ProRule" id="PRU00108"/>
    </source>
</evidence>
<feature type="DNA-binding region" description="Homeobox" evidence="5">
    <location>
        <begin position="129"/>
        <end position="188"/>
    </location>
</feature>
<accession>A0AAE9F457</accession>
<evidence type="ECO:0000259" key="8">
    <source>
        <dbReference type="PROSITE" id="PS50071"/>
    </source>
</evidence>
<dbReference type="SMART" id="SM00389">
    <property type="entry name" value="HOX"/>
    <property type="match status" value="1"/>
</dbReference>
<gene>
    <name evidence="9" type="ORF">L5515_009710</name>
</gene>
<evidence type="ECO:0000256" key="3">
    <source>
        <dbReference type="ARBA" id="ARBA00023155"/>
    </source>
</evidence>
<feature type="compositionally biased region" description="Low complexity" evidence="7">
    <location>
        <begin position="15"/>
        <end position="34"/>
    </location>
</feature>
<dbReference type="PANTHER" id="PTHR24333">
    <property type="entry name" value="HOMEO BOX HB9 LIKE A-RELATED"/>
    <property type="match status" value="1"/>
</dbReference>
<keyword evidence="10" id="KW-1185">Reference proteome</keyword>
<dbReference type="CDD" id="cd00086">
    <property type="entry name" value="homeodomain"/>
    <property type="match status" value="1"/>
</dbReference>
<organism evidence="9 10">
    <name type="scientific">Caenorhabditis briggsae</name>
    <dbReference type="NCBI Taxonomy" id="6238"/>
    <lineage>
        <taxon>Eukaryota</taxon>
        <taxon>Metazoa</taxon>
        <taxon>Ecdysozoa</taxon>
        <taxon>Nematoda</taxon>
        <taxon>Chromadorea</taxon>
        <taxon>Rhabditida</taxon>
        <taxon>Rhabditina</taxon>
        <taxon>Rhabditomorpha</taxon>
        <taxon>Rhabditoidea</taxon>
        <taxon>Rhabditidae</taxon>
        <taxon>Peloderinae</taxon>
        <taxon>Caenorhabditis</taxon>
    </lineage>
</organism>
<evidence type="ECO:0000313" key="9">
    <source>
        <dbReference type="EMBL" id="UMM38193.1"/>
    </source>
</evidence>
<dbReference type="GO" id="GO:0000981">
    <property type="term" value="F:DNA-binding transcription factor activity, RNA polymerase II-specific"/>
    <property type="evidence" value="ECO:0007669"/>
    <property type="project" value="InterPro"/>
</dbReference>
<dbReference type="AlphaFoldDB" id="A0AAE9F457"/>
<evidence type="ECO:0000313" key="10">
    <source>
        <dbReference type="Proteomes" id="UP000829354"/>
    </source>
</evidence>
<feature type="domain" description="Homeobox" evidence="8">
    <location>
        <begin position="127"/>
        <end position="187"/>
    </location>
</feature>
<sequence>MYAYTPDVYMQQSSPSYPVMNSSSSSGYSGSPMGTPMASPSFPLAGSFLQGPHHIPQQPQPQQLQQVQQQQQQQIRGFEEAMIAQQYFAWYGHMTAMQAGAFPASHQFYHPYSMTPALQAAAASDARPGQSARLPFSKSQLAALNERFDKSDSIKVDERREMSKRIGLSEVQIKVWFQNRRFKLRKIKKAQMEMAQMGGQQTHQDDTMDTNFKMPTPRQSGITKKEALAIIQRCKARAAASSRRAQGTRFTEF</sequence>
<dbReference type="Proteomes" id="UP000829354">
    <property type="component" value="Chromosome V"/>
</dbReference>
<dbReference type="PROSITE" id="PS00027">
    <property type="entry name" value="HOMEOBOX_1"/>
    <property type="match status" value="1"/>
</dbReference>
<dbReference type="Gene3D" id="1.10.10.60">
    <property type="entry name" value="Homeodomain-like"/>
    <property type="match status" value="1"/>
</dbReference>
<dbReference type="PRINTS" id="PR00031">
    <property type="entry name" value="HTHREPRESSR"/>
</dbReference>
<keyword evidence="3 5" id="KW-0371">Homeobox</keyword>
<reference evidence="9 10" key="1">
    <citation type="submission" date="2022-04" db="EMBL/GenBank/DDBJ databases">
        <title>Chromosome-level reference genomes for two strains of Caenorhabditis briggsae: an improved platform for comparative genomics.</title>
        <authorList>
            <person name="Stevens L."/>
            <person name="Andersen E."/>
        </authorList>
    </citation>
    <scope>NUCLEOTIDE SEQUENCE [LARGE SCALE GENOMIC DNA]</scope>
    <source>
        <strain evidence="9">VX34</strain>
        <tissue evidence="9">Whole-organism</tissue>
    </source>
</reference>
<dbReference type="PROSITE" id="PS50071">
    <property type="entry name" value="HOMEOBOX_2"/>
    <property type="match status" value="1"/>
</dbReference>
<evidence type="ECO:0000256" key="6">
    <source>
        <dbReference type="RuleBase" id="RU000682"/>
    </source>
</evidence>
<dbReference type="GO" id="GO:0003677">
    <property type="term" value="F:DNA binding"/>
    <property type="evidence" value="ECO:0007669"/>
    <property type="project" value="UniProtKB-UniRule"/>
</dbReference>
<evidence type="ECO:0000256" key="1">
    <source>
        <dbReference type="ARBA" id="ARBA00004123"/>
    </source>
</evidence>
<feature type="region of interest" description="Disordered" evidence="7">
    <location>
        <begin position="15"/>
        <end position="36"/>
    </location>
</feature>
<dbReference type="InterPro" id="IPR009057">
    <property type="entry name" value="Homeodomain-like_sf"/>
</dbReference>
<protein>
    <recommendedName>
        <fullName evidence="8">Homeobox domain-containing protein</fullName>
    </recommendedName>
</protein>
<dbReference type="GO" id="GO:0005634">
    <property type="term" value="C:nucleus"/>
    <property type="evidence" value="ECO:0007669"/>
    <property type="project" value="UniProtKB-SubCell"/>
</dbReference>